<dbReference type="GO" id="GO:0004788">
    <property type="term" value="F:thiamine diphosphokinase activity"/>
    <property type="evidence" value="ECO:0007669"/>
    <property type="project" value="UniProtKB-UniRule"/>
</dbReference>
<name>A0A928HIV2_9BACT</name>
<dbReference type="GO" id="GO:0030975">
    <property type="term" value="F:thiamine binding"/>
    <property type="evidence" value="ECO:0007669"/>
    <property type="project" value="InterPro"/>
</dbReference>
<dbReference type="GO" id="GO:0006772">
    <property type="term" value="P:thiamine metabolic process"/>
    <property type="evidence" value="ECO:0007669"/>
    <property type="project" value="UniProtKB-UniRule"/>
</dbReference>
<evidence type="ECO:0000313" key="7">
    <source>
        <dbReference type="EMBL" id="MBE6421405.1"/>
    </source>
</evidence>
<reference evidence="7" key="1">
    <citation type="submission" date="2019-04" db="EMBL/GenBank/DDBJ databases">
        <title>Evolution of Biomass-Degrading Anaerobic Consortia Revealed by Metagenomics.</title>
        <authorList>
            <person name="Peng X."/>
        </authorList>
    </citation>
    <scope>NUCLEOTIDE SEQUENCE</scope>
    <source>
        <strain evidence="7">SIG66</strain>
    </source>
</reference>
<dbReference type="InterPro" id="IPR007373">
    <property type="entry name" value="Thiamin_PyroPKinase_B1-bd"/>
</dbReference>
<feature type="domain" description="Thiamin pyrophosphokinase thiamin-binding" evidence="6">
    <location>
        <begin position="131"/>
        <end position="204"/>
    </location>
</feature>
<organism evidence="7 8">
    <name type="scientific">Candidatus Avelusimicrobium gallicola</name>
    <dbReference type="NCBI Taxonomy" id="2562704"/>
    <lineage>
        <taxon>Bacteria</taxon>
        <taxon>Pseudomonadati</taxon>
        <taxon>Elusimicrobiota</taxon>
        <taxon>Elusimicrobia</taxon>
        <taxon>Elusimicrobiales</taxon>
        <taxon>Elusimicrobiaceae</taxon>
        <taxon>Candidatus Avelusimicrobium</taxon>
    </lineage>
</organism>
<dbReference type="InterPro" id="IPR036759">
    <property type="entry name" value="TPK_catalytic_sf"/>
</dbReference>
<dbReference type="Proteomes" id="UP000725649">
    <property type="component" value="Unassembled WGS sequence"/>
</dbReference>
<keyword evidence="3" id="KW-0418">Kinase</keyword>
<dbReference type="EMBL" id="SUVG01000005">
    <property type="protein sequence ID" value="MBE6421405.1"/>
    <property type="molecule type" value="Genomic_DNA"/>
</dbReference>
<dbReference type="NCBIfam" id="TIGR01378">
    <property type="entry name" value="thi_PPkinase"/>
    <property type="match status" value="1"/>
</dbReference>
<sequence length="215" mass="23358">MKFTHTLLIGNGETLPAKTLKELAQKADFVLAADGGANRALACKVTPDLVIGDLDSVSPSTQKKLSSEKILFVDNQNNTDLEKALDYLSQNGCKSCTVAGFAGGRLDFTLGNFLSVYPYLKKMDICLWGNGWTIYPITADKKFNTEKGARVSLIPLKNCTGVTLKGLKFPLQKARLSWQRAGRTLSNEATGKTFSVQLESGFMLVYVEQHPGGCA</sequence>
<evidence type="ECO:0000256" key="3">
    <source>
        <dbReference type="ARBA" id="ARBA00022777"/>
    </source>
</evidence>
<protein>
    <recommendedName>
        <fullName evidence="5">Thiamine diphosphokinase</fullName>
        <ecNumber evidence="5">2.7.6.2</ecNumber>
    </recommendedName>
</protein>
<dbReference type="EC" id="2.7.6.2" evidence="5"/>
<evidence type="ECO:0000256" key="5">
    <source>
        <dbReference type="NCBIfam" id="TIGR01378"/>
    </source>
</evidence>
<evidence type="ECO:0000256" key="1">
    <source>
        <dbReference type="ARBA" id="ARBA00022679"/>
    </source>
</evidence>
<dbReference type="PANTHER" id="PTHR41299:SF1">
    <property type="entry name" value="THIAMINE PYROPHOSPHOKINASE"/>
    <property type="match status" value="1"/>
</dbReference>
<dbReference type="SUPFAM" id="SSF63999">
    <property type="entry name" value="Thiamin pyrophosphokinase, catalytic domain"/>
    <property type="match status" value="1"/>
</dbReference>
<evidence type="ECO:0000256" key="2">
    <source>
        <dbReference type="ARBA" id="ARBA00022741"/>
    </source>
</evidence>
<accession>A0A928HIV2</accession>
<dbReference type="InterPro" id="IPR036371">
    <property type="entry name" value="TPK_B1-bd_sf"/>
</dbReference>
<dbReference type="SMART" id="SM00983">
    <property type="entry name" value="TPK_B1_binding"/>
    <property type="match status" value="1"/>
</dbReference>
<dbReference type="Pfam" id="PF04263">
    <property type="entry name" value="TPK_catalytic"/>
    <property type="match status" value="1"/>
</dbReference>
<keyword evidence="1 7" id="KW-0808">Transferase</keyword>
<dbReference type="GO" id="GO:0005524">
    <property type="term" value="F:ATP binding"/>
    <property type="evidence" value="ECO:0007669"/>
    <property type="project" value="UniProtKB-KW"/>
</dbReference>
<dbReference type="GO" id="GO:0016301">
    <property type="term" value="F:kinase activity"/>
    <property type="evidence" value="ECO:0007669"/>
    <property type="project" value="UniProtKB-KW"/>
</dbReference>
<dbReference type="Gene3D" id="3.40.50.10240">
    <property type="entry name" value="Thiamin pyrophosphokinase, catalytic domain"/>
    <property type="match status" value="1"/>
</dbReference>
<evidence type="ECO:0000259" key="6">
    <source>
        <dbReference type="SMART" id="SM00983"/>
    </source>
</evidence>
<dbReference type="InterPro" id="IPR006282">
    <property type="entry name" value="Thi_PPkinase"/>
</dbReference>
<dbReference type="InterPro" id="IPR007371">
    <property type="entry name" value="TPK_catalytic"/>
</dbReference>
<keyword evidence="4" id="KW-0067">ATP-binding</keyword>
<dbReference type="GO" id="GO:0009229">
    <property type="term" value="P:thiamine diphosphate biosynthetic process"/>
    <property type="evidence" value="ECO:0007669"/>
    <property type="project" value="InterPro"/>
</dbReference>
<evidence type="ECO:0000256" key="4">
    <source>
        <dbReference type="ARBA" id="ARBA00022840"/>
    </source>
</evidence>
<dbReference type="Pfam" id="PF04265">
    <property type="entry name" value="TPK_B1_binding"/>
    <property type="match status" value="1"/>
</dbReference>
<evidence type="ECO:0000313" key="8">
    <source>
        <dbReference type="Proteomes" id="UP000725649"/>
    </source>
</evidence>
<proteinExistence type="predicted"/>
<comment type="caution">
    <text evidence="7">The sequence shown here is derived from an EMBL/GenBank/DDBJ whole genome shotgun (WGS) entry which is preliminary data.</text>
</comment>
<dbReference type="CDD" id="cd07995">
    <property type="entry name" value="TPK"/>
    <property type="match status" value="1"/>
</dbReference>
<dbReference type="PANTHER" id="PTHR41299">
    <property type="entry name" value="THIAMINE PYROPHOSPHOKINASE"/>
    <property type="match status" value="1"/>
</dbReference>
<dbReference type="InterPro" id="IPR053149">
    <property type="entry name" value="TPK"/>
</dbReference>
<dbReference type="SUPFAM" id="SSF63862">
    <property type="entry name" value="Thiamin pyrophosphokinase, substrate-binding domain"/>
    <property type="match status" value="1"/>
</dbReference>
<gene>
    <name evidence="7" type="ORF">E7027_04665</name>
</gene>
<dbReference type="AlphaFoldDB" id="A0A928HIV2"/>
<keyword evidence="2" id="KW-0547">Nucleotide-binding</keyword>